<keyword evidence="4 9" id="KW-0812">Transmembrane</keyword>
<comment type="subunit">
    <text evidence="9">Component of the Sec protein translocase complex. Heterotrimer consisting of SecY, SecE and SecG subunits. The heterotrimers can form oligomers, although 1 heterotrimer is thought to be able to translocate proteins. Interacts with the ribosome. Interacts with SecDF, and other proteins may be involved. Interacts with SecA.</text>
</comment>
<dbReference type="GO" id="GO:0043952">
    <property type="term" value="P:protein transport by the Sec complex"/>
    <property type="evidence" value="ECO:0007669"/>
    <property type="project" value="UniProtKB-UniRule"/>
</dbReference>
<evidence type="ECO:0000256" key="6">
    <source>
        <dbReference type="ARBA" id="ARBA00022989"/>
    </source>
</evidence>
<dbReference type="NCBIfam" id="TIGR00964">
    <property type="entry name" value="secE_bact"/>
    <property type="match status" value="1"/>
</dbReference>
<evidence type="ECO:0000256" key="3">
    <source>
        <dbReference type="ARBA" id="ARBA00022475"/>
    </source>
</evidence>
<protein>
    <recommendedName>
        <fullName evidence="9">Protein translocase subunit SecE</fullName>
    </recommendedName>
</protein>
<dbReference type="AlphaFoldDB" id="A0A172WD26"/>
<dbReference type="InterPro" id="IPR038379">
    <property type="entry name" value="SecE_sf"/>
</dbReference>
<evidence type="ECO:0000313" key="10">
    <source>
        <dbReference type="EMBL" id="ANF16864.1"/>
    </source>
</evidence>
<dbReference type="GO" id="GO:0005886">
    <property type="term" value="C:plasma membrane"/>
    <property type="evidence" value="ECO:0007669"/>
    <property type="project" value="UniProtKB-UniRule"/>
</dbReference>
<reference evidence="10 11" key="1">
    <citation type="submission" date="2015-04" db="EMBL/GenBank/DDBJ databases">
        <title>Buchnera aphidicola assembly.</title>
        <authorList>
            <person name="Zhang Y."/>
        </authorList>
    </citation>
    <scope>NUCLEOTIDE SEQUENCE [LARGE SCALE GENOMIC DNA]</scope>
    <source>
        <strain evidence="10 11">SC</strain>
    </source>
</reference>
<evidence type="ECO:0000256" key="4">
    <source>
        <dbReference type="ARBA" id="ARBA00022692"/>
    </source>
</evidence>
<keyword evidence="7 9" id="KW-0811">Translocation</keyword>
<keyword evidence="2 9" id="KW-0813">Transport</keyword>
<dbReference type="Proteomes" id="UP000077654">
    <property type="component" value="Chromosome"/>
</dbReference>
<evidence type="ECO:0000256" key="1">
    <source>
        <dbReference type="ARBA" id="ARBA00004370"/>
    </source>
</evidence>
<evidence type="ECO:0000313" key="11">
    <source>
        <dbReference type="Proteomes" id="UP000077654"/>
    </source>
</evidence>
<evidence type="ECO:0000256" key="5">
    <source>
        <dbReference type="ARBA" id="ARBA00022927"/>
    </source>
</evidence>
<comment type="function">
    <text evidence="9">Essential subunit of the Sec protein translocation channel SecYEG. Clamps together the 2 halves of SecY. May contact the channel plug during translocation.</text>
</comment>
<dbReference type="PANTHER" id="PTHR33910:SF1">
    <property type="entry name" value="PROTEIN TRANSLOCASE SUBUNIT SECE"/>
    <property type="match status" value="1"/>
</dbReference>
<dbReference type="PATRIC" id="fig|118110.3.peg.40"/>
<dbReference type="GO" id="GO:0009306">
    <property type="term" value="P:protein secretion"/>
    <property type="evidence" value="ECO:0007669"/>
    <property type="project" value="UniProtKB-UniRule"/>
</dbReference>
<evidence type="ECO:0000256" key="9">
    <source>
        <dbReference type="HAMAP-Rule" id="MF_00422"/>
    </source>
</evidence>
<dbReference type="Gene3D" id="1.20.5.1030">
    <property type="entry name" value="Preprotein translocase secy subunit"/>
    <property type="match status" value="1"/>
</dbReference>
<feature type="transmembrane region" description="Helical" evidence="9">
    <location>
        <begin position="38"/>
        <end position="58"/>
    </location>
</feature>
<dbReference type="HAMAP" id="MF_00422">
    <property type="entry name" value="SecE"/>
    <property type="match status" value="1"/>
</dbReference>
<gene>
    <name evidence="9" type="primary">secE</name>
    <name evidence="10" type="ORF">XW81_00200</name>
</gene>
<sequence length="124" mass="14657">MINFQKKCKHLNIIKWFVVGILTILTLSNHYYYINLSFPWHIITTIFLFISTISIAFLTKQGKKILLLIYEAKKETKKIIFPKLKETFYTTIIVIIATFIISLILWGLDNILIRFISFITTLRI</sequence>
<evidence type="ECO:0000256" key="7">
    <source>
        <dbReference type="ARBA" id="ARBA00023010"/>
    </source>
</evidence>
<dbReference type="GO" id="GO:0065002">
    <property type="term" value="P:intracellular protein transmembrane transport"/>
    <property type="evidence" value="ECO:0007669"/>
    <property type="project" value="UniProtKB-UniRule"/>
</dbReference>
<comment type="subcellular location">
    <subcellularLocation>
        <location evidence="1">Membrane</location>
    </subcellularLocation>
</comment>
<proteinExistence type="inferred from homology"/>
<dbReference type="PRINTS" id="PR01650">
    <property type="entry name" value="SECETRNLCASE"/>
</dbReference>
<evidence type="ECO:0000256" key="2">
    <source>
        <dbReference type="ARBA" id="ARBA00022448"/>
    </source>
</evidence>
<name>A0A172WD26_BUCSC</name>
<dbReference type="EMBL" id="CP011299">
    <property type="protein sequence ID" value="ANF16864.1"/>
    <property type="molecule type" value="Genomic_DNA"/>
</dbReference>
<keyword evidence="11" id="KW-1185">Reference proteome</keyword>
<dbReference type="GO" id="GO:0008320">
    <property type="term" value="F:protein transmembrane transporter activity"/>
    <property type="evidence" value="ECO:0007669"/>
    <property type="project" value="UniProtKB-UniRule"/>
</dbReference>
<organism evidence="10 11">
    <name type="scientific">Buchnera aphidicola subsp. Schlechtendalia chinensis</name>
    <dbReference type="NCBI Taxonomy" id="118110"/>
    <lineage>
        <taxon>Bacteria</taxon>
        <taxon>Pseudomonadati</taxon>
        <taxon>Pseudomonadota</taxon>
        <taxon>Gammaproteobacteria</taxon>
        <taxon>Enterobacterales</taxon>
        <taxon>Erwiniaceae</taxon>
        <taxon>Buchnera</taxon>
    </lineage>
</organism>
<accession>A0A172WD26</accession>
<comment type="similarity">
    <text evidence="9">Belongs to the SecE/SEC61-gamma family.</text>
</comment>
<dbReference type="PANTHER" id="PTHR33910">
    <property type="entry name" value="PROTEIN TRANSLOCASE SUBUNIT SECE"/>
    <property type="match status" value="1"/>
</dbReference>
<dbReference type="InterPro" id="IPR001901">
    <property type="entry name" value="Translocase_SecE/Sec61-g"/>
</dbReference>
<evidence type="ECO:0000256" key="8">
    <source>
        <dbReference type="ARBA" id="ARBA00023136"/>
    </source>
</evidence>
<keyword evidence="5 9" id="KW-0653">Protein transport</keyword>
<keyword evidence="8 9" id="KW-0472">Membrane</keyword>
<dbReference type="GO" id="GO:0006605">
    <property type="term" value="P:protein targeting"/>
    <property type="evidence" value="ECO:0007669"/>
    <property type="project" value="UniProtKB-UniRule"/>
</dbReference>
<dbReference type="InterPro" id="IPR005807">
    <property type="entry name" value="SecE_bac"/>
</dbReference>
<comment type="caution">
    <text evidence="9">Lacks conserved residue(s) required for the propagation of feature annotation.</text>
</comment>
<dbReference type="OrthoDB" id="9806365at2"/>
<keyword evidence="6 9" id="KW-1133">Transmembrane helix</keyword>
<dbReference type="RefSeq" id="WP_075473788.1">
    <property type="nucleotide sequence ID" value="NZ_CP011299.1"/>
</dbReference>
<feature type="transmembrane region" description="Helical" evidence="9">
    <location>
        <begin position="12"/>
        <end position="32"/>
    </location>
</feature>
<feature type="transmembrane region" description="Helical" evidence="9">
    <location>
        <begin position="87"/>
        <end position="108"/>
    </location>
</feature>
<keyword evidence="3 9" id="KW-1003">Cell membrane</keyword>
<dbReference type="STRING" id="118110.XW81_00200"/>
<dbReference type="Pfam" id="PF00584">
    <property type="entry name" value="SecE"/>
    <property type="match status" value="1"/>
</dbReference>